<dbReference type="GO" id="GO:0005789">
    <property type="term" value="C:endoplasmic reticulum membrane"/>
    <property type="evidence" value="ECO:0007669"/>
    <property type="project" value="UniProtKB-SubCell"/>
</dbReference>
<comment type="function">
    <text evidence="8">Component of the ERMES/MDM complex, which serves as a molecular tether to connect the endoplasmic reticulum (ER) and mitochondria. Components of this complex are involved in the control of mitochondrial shape and protein biogenesis, and function in nonvesicular lipid trafficking between the ER and mitochondria. The MDM12-MMM1 subcomplex functions in the major beta-barrel assembly pathway that is responsible for biogenesis of all outer membrane beta-barrel proteins, and acts in a late step after the SAM complex. The MDM10-MDM12-MMM1 subcomplex further acts in the TOM40-specific pathway after the action of the MDM12-MMM1 complex. Essential for establishing and maintaining the structure of mitochondria and maintenance of mtDNA nucleoids.</text>
</comment>
<dbReference type="GO" id="GO:0015914">
    <property type="term" value="P:phospholipid transport"/>
    <property type="evidence" value="ECO:0007669"/>
    <property type="project" value="TreeGrafter"/>
</dbReference>
<evidence type="ECO:0000256" key="2">
    <source>
        <dbReference type="ARBA" id="ARBA00022692"/>
    </source>
</evidence>
<evidence type="ECO:0000256" key="6">
    <source>
        <dbReference type="ARBA" id="ARBA00023121"/>
    </source>
</evidence>
<dbReference type="EMBL" id="JAEUBG010005684">
    <property type="protein sequence ID" value="KAH3673238.1"/>
    <property type="molecule type" value="Genomic_DNA"/>
</dbReference>
<reference evidence="11" key="2">
    <citation type="submission" date="2021-01" db="EMBL/GenBank/DDBJ databases">
        <authorList>
            <person name="Schikora-Tamarit M.A."/>
        </authorList>
    </citation>
    <scope>NUCLEOTIDE SEQUENCE</scope>
    <source>
        <strain evidence="11">CBS2887</strain>
    </source>
</reference>
<dbReference type="Pfam" id="PF10296">
    <property type="entry name" value="MMM1"/>
    <property type="match status" value="1"/>
</dbReference>
<dbReference type="InterPro" id="IPR027537">
    <property type="entry name" value="Mmm1"/>
</dbReference>
<comment type="subunit">
    <text evidence="8">Homodimer. Component of the ER-mitochondria encounter structure (ERMES) or MDM complex, composed of MMM1, MDM10, MDM12 and MDM34. A MMM1 homodimer associates with one molecule of MDM12 on each side in a pairwise head-to-tail manner, and the SMP-LTD domains of MMM1 and MDM12 generate a continuous hydrophobic tunnel for phospholipid trafficking.</text>
</comment>
<gene>
    <name evidence="8" type="primary">MMM1</name>
    <name evidence="11" type="ORF">WICPIJ_009857</name>
</gene>
<name>A0A9P8PJB6_WICPI</name>
<evidence type="ECO:0000256" key="8">
    <source>
        <dbReference type="HAMAP-Rule" id="MF_03103"/>
    </source>
</evidence>
<evidence type="ECO:0000313" key="12">
    <source>
        <dbReference type="Proteomes" id="UP000774326"/>
    </source>
</evidence>
<keyword evidence="4 8" id="KW-1133">Transmembrane helix</keyword>
<keyword evidence="12" id="KW-1185">Reference proteome</keyword>
<comment type="subcellular location">
    <subcellularLocation>
        <location evidence="8">Endoplasmic reticulum membrane</location>
        <topology evidence="8">Single-pass type I membrane protein</topology>
    </subcellularLocation>
    <text evidence="8">The ERMES/MDM complex localizes to a few discrete foci (around 10 per single cell), that represent mitochondria-endoplasmic reticulum junctions. These foci are often found next to mtDNA nucleoids.</text>
</comment>
<evidence type="ECO:0000256" key="3">
    <source>
        <dbReference type="ARBA" id="ARBA00022824"/>
    </source>
</evidence>
<accession>A0A9P8PJB6</accession>
<dbReference type="CDD" id="cd21671">
    <property type="entry name" value="SMP_Mmm1"/>
    <property type="match status" value="1"/>
</dbReference>
<comment type="similarity">
    <text evidence="8">Belongs to the MMM1 family.</text>
</comment>
<comment type="caution">
    <text evidence="11">The sequence shown here is derived from an EMBL/GenBank/DDBJ whole genome shotgun (WGS) entry which is preliminary data.</text>
</comment>
<dbReference type="HAMAP" id="MF_03103">
    <property type="entry name" value="Mmm1"/>
    <property type="match status" value="1"/>
</dbReference>
<dbReference type="GO" id="GO:0032865">
    <property type="term" value="C:ERMES complex"/>
    <property type="evidence" value="ECO:0007669"/>
    <property type="project" value="UniProtKB-UniRule"/>
</dbReference>
<dbReference type="PROSITE" id="PS51847">
    <property type="entry name" value="SMP"/>
    <property type="match status" value="1"/>
</dbReference>
<feature type="topological domain" description="Lumenal" evidence="8">
    <location>
        <begin position="1"/>
        <end position="161"/>
    </location>
</feature>
<dbReference type="PANTHER" id="PTHR13466:SF0">
    <property type="entry name" value="SMP-LTD DOMAIN-CONTAINING PROTEIN"/>
    <property type="match status" value="1"/>
</dbReference>
<evidence type="ECO:0000256" key="9">
    <source>
        <dbReference type="SAM" id="Phobius"/>
    </source>
</evidence>
<dbReference type="GO" id="GO:0045040">
    <property type="term" value="P:protein insertion into mitochondrial outer membrane"/>
    <property type="evidence" value="ECO:0007669"/>
    <property type="project" value="UniProtKB-UniRule"/>
</dbReference>
<feature type="topological domain" description="Cytoplasmic" evidence="8">
    <location>
        <begin position="183"/>
        <end position="472"/>
    </location>
</feature>
<feature type="transmembrane region" description="Helical" evidence="9">
    <location>
        <begin position="162"/>
        <end position="182"/>
    </location>
</feature>
<evidence type="ECO:0000259" key="10">
    <source>
        <dbReference type="PROSITE" id="PS51847"/>
    </source>
</evidence>
<keyword evidence="6" id="KW-0446">Lipid-binding</keyword>
<dbReference type="Proteomes" id="UP000774326">
    <property type="component" value="Unassembled WGS sequence"/>
</dbReference>
<feature type="domain" description="SMP-LTD" evidence="10">
    <location>
        <begin position="242"/>
        <end position="448"/>
    </location>
</feature>
<evidence type="ECO:0000256" key="4">
    <source>
        <dbReference type="ARBA" id="ARBA00022989"/>
    </source>
</evidence>
<dbReference type="AlphaFoldDB" id="A0A9P8PJB6"/>
<reference evidence="11" key="1">
    <citation type="journal article" date="2021" name="Open Biol.">
        <title>Shared evolutionary footprints suggest mitochondrial oxidative damage underlies multiple complex I losses in fungi.</title>
        <authorList>
            <person name="Schikora-Tamarit M.A."/>
            <person name="Marcet-Houben M."/>
            <person name="Nosek J."/>
            <person name="Gabaldon T."/>
        </authorList>
    </citation>
    <scope>NUCLEOTIDE SEQUENCE</scope>
    <source>
        <strain evidence="11">CBS2887</strain>
    </source>
</reference>
<protein>
    <recommendedName>
        <fullName evidence="8">Maintenance of mitochondrial morphology protein 1</fullName>
    </recommendedName>
</protein>
<keyword evidence="7 8" id="KW-0472">Membrane</keyword>
<evidence type="ECO:0000256" key="7">
    <source>
        <dbReference type="ARBA" id="ARBA00023136"/>
    </source>
</evidence>
<keyword evidence="2 8" id="KW-0812">Transmembrane</keyword>
<keyword evidence="3 8" id="KW-0256">Endoplasmic reticulum</keyword>
<organism evidence="11 12">
    <name type="scientific">Wickerhamomyces pijperi</name>
    <name type="common">Yeast</name>
    <name type="synonym">Pichia pijperi</name>
    <dbReference type="NCBI Taxonomy" id="599730"/>
    <lineage>
        <taxon>Eukaryota</taxon>
        <taxon>Fungi</taxon>
        <taxon>Dikarya</taxon>
        <taxon>Ascomycota</taxon>
        <taxon>Saccharomycotina</taxon>
        <taxon>Saccharomycetes</taxon>
        <taxon>Phaffomycetales</taxon>
        <taxon>Wickerhamomycetaceae</taxon>
        <taxon>Wickerhamomyces</taxon>
    </lineage>
</organism>
<dbReference type="OrthoDB" id="5599157at2759"/>
<dbReference type="GO" id="GO:0008289">
    <property type="term" value="F:lipid binding"/>
    <property type="evidence" value="ECO:0007669"/>
    <property type="project" value="UniProtKB-KW"/>
</dbReference>
<keyword evidence="5" id="KW-0445">Lipid transport</keyword>
<evidence type="ECO:0000256" key="1">
    <source>
        <dbReference type="ARBA" id="ARBA00022448"/>
    </source>
</evidence>
<evidence type="ECO:0000313" key="11">
    <source>
        <dbReference type="EMBL" id="KAH3673238.1"/>
    </source>
</evidence>
<dbReference type="PANTHER" id="PTHR13466">
    <property type="entry name" value="TEX2 PROTEIN-RELATED"/>
    <property type="match status" value="1"/>
</dbReference>
<dbReference type="GO" id="GO:1990456">
    <property type="term" value="P:mitochondrion-endoplasmic reticulum membrane tethering"/>
    <property type="evidence" value="ECO:0007669"/>
    <property type="project" value="TreeGrafter"/>
</dbReference>
<keyword evidence="1" id="KW-0813">Transport</keyword>
<sequence length="472" mass="53240">MVSGEFTSLTPSNIPSTIKEKLIEYYIGAIAQQYHKYISLKQIHSPYHDEVQLAFIRLQVLAGALQLSIGAEFEKPRYISSPKKEFLLIMTHTNEHTTNSQSTDLPDPATTIVIQEDAQSTLITLDEYINKALPYHLQKQLHLQANSLHASAGSWWSFTQGLLLGQLSVIVVFIFFIKFFVFSENKTTTDKLKTELRKTSPVIKSKKSNIDNLTTSTDDHSDLQSSINSILEKTYYNVETHSSESLDWFNVLVAQTINQFRLEALMSDNIVHSLDDFLAKAELPDFLDQISITELDIGDDYPIFSNCRITKNPLNPQNLQAKIDVDLSDTLTLGIETNLLLNQPKPLTACLPVQLSVSIVRFSGCLTVSLISVNDEGITNEEDKSGKGTALMFSFAPDFRLEFSIRSLIGSRSKLENVPKIGSLIEHQLKSWFIERCVEPRSQVIRLPSMWPSRKNVREPVINEDNNTNANE</sequence>
<dbReference type="InterPro" id="IPR031468">
    <property type="entry name" value="SMP_LBD"/>
</dbReference>
<dbReference type="InterPro" id="IPR019411">
    <property type="entry name" value="MMM1_dom"/>
</dbReference>
<evidence type="ECO:0000256" key="5">
    <source>
        <dbReference type="ARBA" id="ARBA00023055"/>
    </source>
</evidence>
<proteinExistence type="inferred from homology"/>